<proteinExistence type="predicted"/>
<protein>
    <submittedName>
        <fullName evidence="1">Uncharacterized protein</fullName>
    </submittedName>
</protein>
<dbReference type="AlphaFoldDB" id="B1ZJB0"/>
<gene>
    <name evidence="1" type="ordered locus">Mpop_1852</name>
</gene>
<dbReference type="EMBL" id="CP001029">
    <property type="protein sequence ID" value="ACB80015.1"/>
    <property type="molecule type" value="Genomic_DNA"/>
</dbReference>
<reference evidence="1" key="1">
    <citation type="submission" date="2008-04" db="EMBL/GenBank/DDBJ databases">
        <title>Complete sequence of chromosome of Methylobacterium populi BJ001.</title>
        <authorList>
            <consortium name="US DOE Joint Genome Institute"/>
            <person name="Copeland A."/>
            <person name="Lucas S."/>
            <person name="Lapidus A."/>
            <person name="Glavina del Rio T."/>
            <person name="Dalin E."/>
            <person name="Tice H."/>
            <person name="Bruce D."/>
            <person name="Goodwin L."/>
            <person name="Pitluck S."/>
            <person name="Chertkov O."/>
            <person name="Brettin T."/>
            <person name="Detter J.C."/>
            <person name="Han C."/>
            <person name="Kuske C.R."/>
            <person name="Schmutz J."/>
            <person name="Larimer F."/>
            <person name="Land M."/>
            <person name="Hauser L."/>
            <person name="Kyrpides N."/>
            <person name="Mikhailova N."/>
            <person name="Marx C."/>
            <person name="Richardson P."/>
        </authorList>
    </citation>
    <scope>NUCLEOTIDE SEQUENCE [LARGE SCALE GENOMIC DNA]</scope>
    <source>
        <strain evidence="1">BJ001</strain>
    </source>
</reference>
<organism evidence="1 2">
    <name type="scientific">Methylorubrum populi (strain ATCC BAA-705 / NCIMB 13946 / BJ001)</name>
    <name type="common">Methylobacterium populi</name>
    <dbReference type="NCBI Taxonomy" id="441620"/>
    <lineage>
        <taxon>Bacteria</taxon>
        <taxon>Pseudomonadati</taxon>
        <taxon>Pseudomonadota</taxon>
        <taxon>Alphaproteobacteria</taxon>
        <taxon>Hyphomicrobiales</taxon>
        <taxon>Methylobacteriaceae</taxon>
        <taxon>Methylorubrum</taxon>
    </lineage>
</organism>
<name>B1ZJB0_METPB</name>
<evidence type="ECO:0000313" key="2">
    <source>
        <dbReference type="Proteomes" id="UP000007136"/>
    </source>
</evidence>
<accession>B1ZJB0</accession>
<dbReference type="KEGG" id="mpo:Mpop_1852"/>
<dbReference type="HOGENOM" id="CLU_979569_0_0_5"/>
<dbReference type="eggNOG" id="ENOG5033WAD">
    <property type="taxonomic scope" value="Bacteria"/>
</dbReference>
<evidence type="ECO:0000313" key="1">
    <source>
        <dbReference type="EMBL" id="ACB80015.1"/>
    </source>
</evidence>
<dbReference type="Proteomes" id="UP000007136">
    <property type="component" value="Chromosome"/>
</dbReference>
<sequence length="302" mass="32775">MGRNATVPSAKTNVIEDLYGRAVASGDMVVTQEQVRLAILRANARQGRDVLSPRNVANFFKDLVRGERPERNWPPRLTAAQVDGRQLVGGGRSFEFVPFAPGQTLPLQSSIRPNLTLTPHVIESISLPLTSKVLGRVDETWLIQVAVNLRVIEAHFVTKSGLDVRELVHLQTGVKYGESEVDALFLATVAHGNGLQRILVTCEAKQEREQIVASQIVGQVTAAQRSIRPLGLGVALIVPIAIKAVAPRGRIYVAEFSAWTPQQAEAVPAARPPLVLASEGLYELRPPVPGVGYRTPRPPVVP</sequence>